<evidence type="ECO:0000256" key="6">
    <source>
        <dbReference type="ARBA" id="ARBA00023125"/>
    </source>
</evidence>
<evidence type="ECO:0000256" key="1">
    <source>
        <dbReference type="ARBA" id="ARBA00012513"/>
    </source>
</evidence>
<dbReference type="PROSITE" id="PS50011">
    <property type="entry name" value="PROTEIN_KINASE_DOM"/>
    <property type="match status" value="1"/>
</dbReference>
<evidence type="ECO:0000256" key="2">
    <source>
        <dbReference type="ARBA" id="ARBA00022679"/>
    </source>
</evidence>
<evidence type="ECO:0000259" key="10">
    <source>
        <dbReference type="PROSITE" id="PS51755"/>
    </source>
</evidence>
<proteinExistence type="predicted"/>
<dbReference type="InterPro" id="IPR016032">
    <property type="entry name" value="Sig_transdc_resp-reg_C-effctor"/>
</dbReference>
<evidence type="ECO:0000256" key="3">
    <source>
        <dbReference type="ARBA" id="ARBA00022741"/>
    </source>
</evidence>
<dbReference type="InterPro" id="IPR001867">
    <property type="entry name" value="OmpR/PhoB-type_DNA-bd"/>
</dbReference>
<keyword evidence="6 8" id="KW-0238">DNA-binding</keyword>
<dbReference type="KEGG" id="fau:Fraau_0254"/>
<evidence type="ECO:0000256" key="4">
    <source>
        <dbReference type="ARBA" id="ARBA00022777"/>
    </source>
</evidence>
<dbReference type="AlphaFoldDB" id="H8L2B5"/>
<dbReference type="Gene3D" id="1.25.40.10">
    <property type="entry name" value="Tetratricopeptide repeat domain"/>
    <property type="match status" value="1"/>
</dbReference>
<keyword evidence="4 11" id="KW-0418">Kinase</keyword>
<evidence type="ECO:0000256" key="8">
    <source>
        <dbReference type="PROSITE-ProRule" id="PRU01091"/>
    </source>
</evidence>
<dbReference type="Pfam" id="PF00069">
    <property type="entry name" value="Pkinase"/>
    <property type="match status" value="1"/>
</dbReference>
<dbReference type="Proteomes" id="UP000005234">
    <property type="component" value="Chromosome"/>
</dbReference>
<dbReference type="PANTHER" id="PTHR43671">
    <property type="entry name" value="SERINE/THREONINE-PROTEIN KINASE NEK"/>
    <property type="match status" value="1"/>
</dbReference>
<dbReference type="SUPFAM" id="SSF56112">
    <property type="entry name" value="Protein kinase-like (PK-like)"/>
    <property type="match status" value="1"/>
</dbReference>
<dbReference type="Gene3D" id="1.10.10.10">
    <property type="entry name" value="Winged helix-like DNA-binding domain superfamily/Winged helix DNA-binding domain"/>
    <property type="match status" value="1"/>
</dbReference>
<dbReference type="CDD" id="cd14014">
    <property type="entry name" value="STKc_PknB_like"/>
    <property type="match status" value="1"/>
</dbReference>
<evidence type="ECO:0000256" key="5">
    <source>
        <dbReference type="ARBA" id="ARBA00022840"/>
    </source>
</evidence>
<dbReference type="InterPro" id="IPR019734">
    <property type="entry name" value="TPR_rpt"/>
</dbReference>
<dbReference type="Gene3D" id="1.10.510.10">
    <property type="entry name" value="Transferase(Phosphotransferase) domain 1"/>
    <property type="match status" value="1"/>
</dbReference>
<dbReference type="EC" id="2.7.11.1" evidence="1"/>
<feature type="domain" description="Protein kinase" evidence="9">
    <location>
        <begin position="125"/>
        <end position="399"/>
    </location>
</feature>
<dbReference type="SMART" id="SM00220">
    <property type="entry name" value="S_TKc"/>
    <property type="match status" value="1"/>
</dbReference>
<evidence type="ECO:0000313" key="12">
    <source>
        <dbReference type="Proteomes" id="UP000005234"/>
    </source>
</evidence>
<dbReference type="InterPro" id="IPR000719">
    <property type="entry name" value="Prot_kinase_dom"/>
</dbReference>
<sequence>MYLWSFGEIEFDEGRWELSVAGEAVSLERKPLDVLQYLLRHAGEAVTKEELLASVWEGRVVVEAALTNAIGKLRRALHDENQSIIVTLPRVGYRLDAKVQRRSTGHIPEVSRLQRGDSVPRRSHWRLEEALDRRGDSEVWLARHSKTGQSRVFKFSLDGRRLDGLKREVTVGRLLAQALGPRPDLVGLIDWDFEQAPYFVEFEYGGISLDRQPGIEALPQDRRIELFLQALDAVAAAHGVGVLHKDLKPANLLVDSDADQLQLRVTDFGSSRVSQNDALAQLGITVLGMTQTQLLSSETGTPLYLAPEVLAGESPTIKSDVYALGVTLYQLLAGDFRRPLASGWEQDISDPLLRRDIADAAHGDPEQRIASASQLAERLRSLDERRRKAELEAMVRERIDLAERRAALARARRPWAIAAMAVLLAGMLTSLFYAHRSQVETRKALTAEAEAKAQTLVASNARADFAAVDRFLMRDLVGLANPMYGGGTDLSLNQAIARAETRISASFVGQPRPEIKLRQMLGLIHADRGEFELAHQQYDKAIQLYSAHTELHGNNDYILRMHDANALENMGRQAEADQVLAPVVVAERQGKLQTDPASATTFYYQQASRLLNAGNHAAAASMYAKALPFALQLGKNNPAVVIRTQEYLGQTLCDSGQCSRGMPYLIQARDMASTRLGPDSPETLHVELFVAEAEIADRDDAAALRHLQALQPRVAQFSSKTPWMSAMVTGDMMRAWAGMGEYAKAAELIPQDNANVVKLHGLHSTHTIGSQIDNAEIARFVDPALASHLLDQADQSSHLLKPSDASQFLAASPLVRACIDVSAGQHEQARKLARGLSDSDVASLGEAALQQRHHQLQGTDADQTSSCKVFLHI</sequence>
<name>H8L2B5_FRAAD</name>
<keyword evidence="3" id="KW-0547">Nucleotide-binding</keyword>
<dbReference type="PANTHER" id="PTHR43671:SF13">
    <property type="entry name" value="SERINE_THREONINE-PROTEIN KINASE NEK2"/>
    <property type="match status" value="1"/>
</dbReference>
<dbReference type="HOGENOM" id="CLU_014009_0_0_6"/>
<dbReference type="EMBL" id="CP003350">
    <property type="protein sequence ID" value="AFC84749.1"/>
    <property type="molecule type" value="Genomic_DNA"/>
</dbReference>
<dbReference type="eggNOG" id="COG0457">
    <property type="taxonomic scope" value="Bacteria"/>
</dbReference>
<dbReference type="GO" id="GO:0005524">
    <property type="term" value="F:ATP binding"/>
    <property type="evidence" value="ECO:0007669"/>
    <property type="project" value="UniProtKB-KW"/>
</dbReference>
<dbReference type="SUPFAM" id="SSF48452">
    <property type="entry name" value="TPR-like"/>
    <property type="match status" value="2"/>
</dbReference>
<keyword evidence="2" id="KW-0808">Transferase</keyword>
<dbReference type="eggNOG" id="COG3710">
    <property type="taxonomic scope" value="Bacteria"/>
</dbReference>
<feature type="repeat" description="TPR" evidence="7">
    <location>
        <begin position="515"/>
        <end position="548"/>
    </location>
</feature>
<keyword evidence="7" id="KW-0802">TPR repeat</keyword>
<evidence type="ECO:0000256" key="7">
    <source>
        <dbReference type="PROSITE-ProRule" id="PRU00339"/>
    </source>
</evidence>
<dbReference type="Pfam" id="PF00486">
    <property type="entry name" value="Trans_reg_C"/>
    <property type="match status" value="1"/>
</dbReference>
<organism evidence="11 12">
    <name type="scientific">Frateuria aurantia (strain ATCC 33424 / DSM 6220 / KCTC 2777 / LMG 1558 / NBRC 3245 / NCIMB 13370)</name>
    <name type="common">Acetobacter aurantius</name>
    <dbReference type="NCBI Taxonomy" id="767434"/>
    <lineage>
        <taxon>Bacteria</taxon>
        <taxon>Pseudomonadati</taxon>
        <taxon>Pseudomonadota</taxon>
        <taxon>Gammaproteobacteria</taxon>
        <taxon>Lysobacterales</taxon>
        <taxon>Rhodanobacteraceae</taxon>
        <taxon>Frateuria</taxon>
    </lineage>
</organism>
<dbReference type="GO" id="GO:0004674">
    <property type="term" value="F:protein serine/threonine kinase activity"/>
    <property type="evidence" value="ECO:0007669"/>
    <property type="project" value="UniProtKB-KW"/>
</dbReference>
<feature type="domain" description="OmpR/PhoB-type" evidence="10">
    <location>
        <begin position="1"/>
        <end position="97"/>
    </location>
</feature>
<feature type="DNA-binding region" description="OmpR/PhoB-type" evidence="8">
    <location>
        <begin position="1"/>
        <end position="97"/>
    </location>
</feature>
<keyword evidence="5" id="KW-0067">ATP-binding</keyword>
<dbReference type="PROSITE" id="PS00108">
    <property type="entry name" value="PROTEIN_KINASE_ST"/>
    <property type="match status" value="1"/>
</dbReference>
<protein>
    <recommendedName>
        <fullName evidence="1">non-specific serine/threonine protein kinase</fullName>
        <ecNumber evidence="1">2.7.11.1</ecNumber>
    </recommendedName>
</protein>
<dbReference type="GO" id="GO:0006355">
    <property type="term" value="P:regulation of DNA-templated transcription"/>
    <property type="evidence" value="ECO:0007669"/>
    <property type="project" value="InterPro"/>
</dbReference>
<keyword evidence="12" id="KW-1185">Reference proteome</keyword>
<dbReference type="InterPro" id="IPR036388">
    <property type="entry name" value="WH-like_DNA-bd_sf"/>
</dbReference>
<dbReference type="PROSITE" id="PS51755">
    <property type="entry name" value="OMPR_PHOB"/>
    <property type="match status" value="1"/>
</dbReference>
<dbReference type="SUPFAM" id="SSF46894">
    <property type="entry name" value="C-terminal effector domain of the bipartite response regulators"/>
    <property type="match status" value="1"/>
</dbReference>
<dbReference type="eggNOG" id="COG0515">
    <property type="taxonomic scope" value="Bacteria"/>
</dbReference>
<dbReference type="SMART" id="SM00862">
    <property type="entry name" value="Trans_reg_C"/>
    <property type="match status" value="1"/>
</dbReference>
<evidence type="ECO:0000259" key="9">
    <source>
        <dbReference type="PROSITE" id="PS50011"/>
    </source>
</evidence>
<evidence type="ECO:0000313" key="11">
    <source>
        <dbReference type="EMBL" id="AFC84749.1"/>
    </source>
</evidence>
<dbReference type="PROSITE" id="PS50005">
    <property type="entry name" value="TPR"/>
    <property type="match status" value="1"/>
</dbReference>
<dbReference type="InterPro" id="IPR011990">
    <property type="entry name" value="TPR-like_helical_dom_sf"/>
</dbReference>
<keyword evidence="11" id="KW-0723">Serine/threonine-protein kinase</keyword>
<accession>H8L2B5</accession>
<dbReference type="InterPro" id="IPR011009">
    <property type="entry name" value="Kinase-like_dom_sf"/>
</dbReference>
<dbReference type="STRING" id="767434.Fraau_0254"/>
<dbReference type="GO" id="GO:0000160">
    <property type="term" value="P:phosphorelay signal transduction system"/>
    <property type="evidence" value="ECO:0007669"/>
    <property type="project" value="InterPro"/>
</dbReference>
<dbReference type="InterPro" id="IPR050660">
    <property type="entry name" value="NEK_Ser/Thr_kinase"/>
</dbReference>
<dbReference type="CDD" id="cd00383">
    <property type="entry name" value="trans_reg_C"/>
    <property type="match status" value="1"/>
</dbReference>
<gene>
    <name evidence="11" type="ordered locus">Fraau_0254</name>
</gene>
<dbReference type="InterPro" id="IPR008271">
    <property type="entry name" value="Ser/Thr_kinase_AS"/>
</dbReference>
<dbReference type="GO" id="GO:0003677">
    <property type="term" value="F:DNA binding"/>
    <property type="evidence" value="ECO:0007669"/>
    <property type="project" value="UniProtKB-UniRule"/>
</dbReference>
<reference evidence="11" key="1">
    <citation type="submission" date="2012-02" db="EMBL/GenBank/DDBJ databases">
        <title>The complete genome of Frateuria aurantia DSM 6220.</title>
        <authorList>
            <consortium name="US DOE Joint Genome Institute (JGI-PGF)"/>
            <person name="Lucas S."/>
            <person name="Copeland A."/>
            <person name="Lapidus A."/>
            <person name="Glavina del Rio T."/>
            <person name="Dalin E."/>
            <person name="Tice H."/>
            <person name="Bruce D."/>
            <person name="Goodwin L."/>
            <person name="Pitluck S."/>
            <person name="Peters L."/>
            <person name="Ovchinnikova G."/>
            <person name="Teshima H."/>
            <person name="Kyrpides N."/>
            <person name="Mavromatis K."/>
            <person name="Ivanova N."/>
            <person name="Brettin T."/>
            <person name="Detter J.C."/>
            <person name="Han C."/>
            <person name="Larimer F."/>
            <person name="Land M."/>
            <person name="Hauser L."/>
            <person name="Markowitz V."/>
            <person name="Cheng J.-F."/>
            <person name="Hugenholtz P."/>
            <person name="Woyke T."/>
            <person name="Wu D."/>
            <person name="Brambilla E."/>
            <person name="Klenk H.-P."/>
            <person name="Eisen J.A."/>
        </authorList>
    </citation>
    <scope>NUCLEOTIDE SEQUENCE</scope>
    <source>
        <strain evidence="11">DSM 6220</strain>
    </source>
</reference>